<dbReference type="GO" id="GO:0046872">
    <property type="term" value="F:metal ion binding"/>
    <property type="evidence" value="ECO:0007669"/>
    <property type="project" value="UniProtKB-KW"/>
</dbReference>
<dbReference type="Gene3D" id="3.90.79.10">
    <property type="entry name" value="Nucleoside Triphosphate Pyrophosphohydrolase"/>
    <property type="match status" value="1"/>
</dbReference>
<name>A0A0A0J962_9MICO</name>
<evidence type="ECO:0000313" key="9">
    <source>
        <dbReference type="Proteomes" id="UP000030002"/>
    </source>
</evidence>
<keyword evidence="4 8" id="KW-0378">Hydrolase</keyword>
<evidence type="ECO:0000256" key="5">
    <source>
        <dbReference type="ARBA" id="ARBA00022842"/>
    </source>
</evidence>
<dbReference type="STRING" id="1385520.N802_11265"/>
<comment type="cofactor">
    <cofactor evidence="2">
        <name>Mg(2+)</name>
        <dbReference type="ChEBI" id="CHEBI:18420"/>
    </cofactor>
</comment>
<dbReference type="Proteomes" id="UP000030002">
    <property type="component" value="Unassembled WGS sequence"/>
</dbReference>
<feature type="domain" description="Nudix hydrolase" evidence="7">
    <location>
        <begin position="60"/>
        <end position="200"/>
    </location>
</feature>
<keyword evidence="5" id="KW-0460">Magnesium</keyword>
<keyword evidence="3" id="KW-0479">Metal-binding</keyword>
<dbReference type="PANTHER" id="PTHR12992:SF11">
    <property type="entry name" value="MITOCHONDRIAL COENZYME A DIPHOSPHATASE NUDT8"/>
    <property type="match status" value="1"/>
</dbReference>
<dbReference type="InterPro" id="IPR045121">
    <property type="entry name" value="CoAse"/>
</dbReference>
<evidence type="ECO:0000256" key="3">
    <source>
        <dbReference type="ARBA" id="ARBA00022723"/>
    </source>
</evidence>
<dbReference type="SUPFAM" id="SSF55811">
    <property type="entry name" value="Nudix"/>
    <property type="match status" value="1"/>
</dbReference>
<comment type="caution">
    <text evidence="8">The sequence shown here is derived from an EMBL/GenBank/DDBJ whole genome shotgun (WGS) entry which is preliminary data.</text>
</comment>
<accession>A0A0A0J962</accession>
<evidence type="ECO:0000256" key="2">
    <source>
        <dbReference type="ARBA" id="ARBA00001946"/>
    </source>
</evidence>
<organism evidence="8 9">
    <name type="scientific">Knoellia sinensis KCTC 19936</name>
    <dbReference type="NCBI Taxonomy" id="1385520"/>
    <lineage>
        <taxon>Bacteria</taxon>
        <taxon>Bacillati</taxon>
        <taxon>Actinomycetota</taxon>
        <taxon>Actinomycetes</taxon>
        <taxon>Micrococcales</taxon>
        <taxon>Intrasporangiaceae</taxon>
        <taxon>Knoellia</taxon>
    </lineage>
</organism>
<keyword evidence="6" id="KW-0464">Manganese</keyword>
<dbReference type="CDD" id="cd03426">
    <property type="entry name" value="NUDIX_CoAse_Nudt7"/>
    <property type="match status" value="1"/>
</dbReference>
<dbReference type="AlphaFoldDB" id="A0A0A0J962"/>
<proteinExistence type="predicted"/>
<dbReference type="InterPro" id="IPR015797">
    <property type="entry name" value="NUDIX_hydrolase-like_dom_sf"/>
</dbReference>
<reference evidence="8 9" key="1">
    <citation type="submission" date="2013-08" db="EMBL/GenBank/DDBJ databases">
        <title>The genome sequence of Knoellia sinensis.</title>
        <authorList>
            <person name="Zhu W."/>
            <person name="Wang G."/>
        </authorList>
    </citation>
    <scope>NUCLEOTIDE SEQUENCE [LARGE SCALE GENOMIC DNA]</scope>
    <source>
        <strain evidence="8 9">KCTC 19936</strain>
    </source>
</reference>
<sequence>MARPAARSAARRGARAEVVLGDVGVMAASNSRPEWLDRVVATVEAEEPEAFSTFAPPEGATKLSAVLMLFGPTGDGGEDVVLTARSRHLRAHPGQVSFPGGRVDPTDAGPIDAALREAEEEVGVVPASVEVVGAMPPLYLTPSANAVTPVLGWWPEPGEVRVVDPREVERVERVRVDELLDPGRRFTVTHPSGYRGPGFEAGGLFVWGFTALLLNAVFDLAGLTQPWDDTLERPIPEHVLSEWMRNRA</sequence>
<dbReference type="GO" id="GO:0010945">
    <property type="term" value="F:coenzyme A diphosphatase activity"/>
    <property type="evidence" value="ECO:0007669"/>
    <property type="project" value="InterPro"/>
</dbReference>
<dbReference type="eggNOG" id="COG0494">
    <property type="taxonomic scope" value="Bacteria"/>
</dbReference>
<dbReference type="PANTHER" id="PTHR12992">
    <property type="entry name" value="NUDIX HYDROLASE"/>
    <property type="match status" value="1"/>
</dbReference>
<evidence type="ECO:0000256" key="6">
    <source>
        <dbReference type="ARBA" id="ARBA00023211"/>
    </source>
</evidence>
<gene>
    <name evidence="8" type="ORF">N802_11265</name>
</gene>
<dbReference type="InterPro" id="IPR000086">
    <property type="entry name" value="NUDIX_hydrolase_dom"/>
</dbReference>
<evidence type="ECO:0000256" key="4">
    <source>
        <dbReference type="ARBA" id="ARBA00022801"/>
    </source>
</evidence>
<protein>
    <submittedName>
        <fullName evidence="8">NUDIX hydrolase</fullName>
    </submittedName>
</protein>
<dbReference type="Pfam" id="PF00293">
    <property type="entry name" value="NUDIX"/>
    <property type="match status" value="1"/>
</dbReference>
<evidence type="ECO:0000313" key="8">
    <source>
        <dbReference type="EMBL" id="KGN32151.1"/>
    </source>
</evidence>
<dbReference type="PROSITE" id="PS51462">
    <property type="entry name" value="NUDIX"/>
    <property type="match status" value="1"/>
</dbReference>
<comment type="cofactor">
    <cofactor evidence="1">
        <name>Mn(2+)</name>
        <dbReference type="ChEBI" id="CHEBI:29035"/>
    </cofactor>
</comment>
<dbReference type="EMBL" id="AVPJ01000008">
    <property type="protein sequence ID" value="KGN32151.1"/>
    <property type="molecule type" value="Genomic_DNA"/>
</dbReference>
<evidence type="ECO:0000256" key="1">
    <source>
        <dbReference type="ARBA" id="ARBA00001936"/>
    </source>
</evidence>
<evidence type="ECO:0000259" key="7">
    <source>
        <dbReference type="PROSITE" id="PS51462"/>
    </source>
</evidence>
<keyword evidence="9" id="KW-1185">Reference proteome</keyword>